<evidence type="ECO:0000256" key="3">
    <source>
        <dbReference type="ARBA" id="ARBA00022946"/>
    </source>
</evidence>
<dbReference type="AlphaFoldDB" id="E5A0L9"/>
<gene>
    <name evidence="9" type="ORF">LEMA_P102100.1</name>
</gene>
<dbReference type="InterPro" id="IPR019368">
    <property type="entry name" value="Ribosomal_mS29"/>
</dbReference>
<evidence type="ECO:0000313" key="9">
    <source>
        <dbReference type="EMBL" id="CBX97079.1"/>
    </source>
</evidence>
<evidence type="ECO:0000256" key="6">
    <source>
        <dbReference type="ARBA" id="ARBA00023274"/>
    </source>
</evidence>
<dbReference type="InParanoid" id="E5A0L9"/>
<evidence type="ECO:0000256" key="8">
    <source>
        <dbReference type="SAM" id="MobiDB-lite"/>
    </source>
</evidence>
<evidence type="ECO:0000256" key="7">
    <source>
        <dbReference type="ARBA" id="ARBA00035140"/>
    </source>
</evidence>
<comment type="similarity">
    <text evidence="2">Belongs to the mitochondrion-specific ribosomal protein mS29 family.</text>
</comment>
<keyword evidence="6" id="KW-0687">Ribonucleoprotein</keyword>
<comment type="subcellular location">
    <subcellularLocation>
        <location evidence="1">Mitochondrion</location>
    </subcellularLocation>
</comment>
<dbReference type="OrthoDB" id="274828at2759"/>
<dbReference type="PANTHER" id="PTHR12810:SF0">
    <property type="entry name" value="SMALL RIBOSOMAL SUBUNIT PROTEIN MS29"/>
    <property type="match status" value="1"/>
</dbReference>
<dbReference type="OMA" id="MLTISHW"/>
<evidence type="ECO:0000256" key="4">
    <source>
        <dbReference type="ARBA" id="ARBA00022980"/>
    </source>
</evidence>
<name>E5A0L9_LEPMJ</name>
<evidence type="ECO:0000256" key="5">
    <source>
        <dbReference type="ARBA" id="ARBA00023128"/>
    </source>
</evidence>
<dbReference type="VEuPathDB" id="FungiDB:LEMA_P102100.1"/>
<feature type="region of interest" description="Disordered" evidence="8">
    <location>
        <begin position="48"/>
        <end position="78"/>
    </location>
</feature>
<feature type="compositionally biased region" description="Basic residues" evidence="8">
    <location>
        <begin position="55"/>
        <end position="66"/>
    </location>
</feature>
<keyword evidence="4" id="KW-0689">Ribosomal protein</keyword>
<dbReference type="HOGENOM" id="CLU_046315_1_0_1"/>
<dbReference type="Proteomes" id="UP000002668">
    <property type="component" value="Genome"/>
</dbReference>
<reference evidence="10" key="1">
    <citation type="journal article" date="2011" name="Nat. Commun.">
        <title>Effector diversification within compartments of the Leptosphaeria maculans genome affected by Repeat-Induced Point mutations.</title>
        <authorList>
            <person name="Rouxel T."/>
            <person name="Grandaubert J."/>
            <person name="Hane J.K."/>
            <person name="Hoede C."/>
            <person name="van de Wouw A.P."/>
            <person name="Couloux A."/>
            <person name="Dominguez V."/>
            <person name="Anthouard V."/>
            <person name="Bally P."/>
            <person name="Bourras S."/>
            <person name="Cozijnsen A.J."/>
            <person name="Ciuffetti L.M."/>
            <person name="Degrave A."/>
            <person name="Dilmaghani A."/>
            <person name="Duret L."/>
            <person name="Fudal I."/>
            <person name="Goodwin S.B."/>
            <person name="Gout L."/>
            <person name="Glaser N."/>
            <person name="Linglin J."/>
            <person name="Kema G.H.J."/>
            <person name="Lapalu N."/>
            <person name="Lawrence C.B."/>
            <person name="May K."/>
            <person name="Meyer M."/>
            <person name="Ollivier B."/>
            <person name="Poulain J."/>
            <person name="Schoch C.L."/>
            <person name="Simon A."/>
            <person name="Spatafora J.W."/>
            <person name="Stachowiak A."/>
            <person name="Turgeon B.G."/>
            <person name="Tyler B.M."/>
            <person name="Vincent D."/>
            <person name="Weissenbach J."/>
            <person name="Amselem J."/>
            <person name="Quesneville H."/>
            <person name="Oliver R.P."/>
            <person name="Wincker P."/>
            <person name="Balesdent M.-H."/>
            <person name="Howlett B.J."/>
        </authorList>
    </citation>
    <scope>NUCLEOTIDE SEQUENCE [LARGE SCALE GENOMIC DNA]</scope>
    <source>
        <strain evidence="10">JN3 / isolate v23.1.3 / race Av1-4-5-6-7-8</strain>
    </source>
</reference>
<dbReference type="Pfam" id="PF10236">
    <property type="entry name" value="DAP3"/>
    <property type="match status" value="1"/>
</dbReference>
<accession>E5A0L9</accession>
<dbReference type="eggNOG" id="KOG3928">
    <property type="taxonomic scope" value="Eukaryota"/>
</dbReference>
<dbReference type="GO" id="GO:0003735">
    <property type="term" value="F:structural constituent of ribosome"/>
    <property type="evidence" value="ECO:0007669"/>
    <property type="project" value="TreeGrafter"/>
</dbReference>
<evidence type="ECO:0000313" key="10">
    <source>
        <dbReference type="Proteomes" id="UP000002668"/>
    </source>
</evidence>
<keyword evidence="5" id="KW-0496">Mitochondrion</keyword>
<proteinExistence type="inferred from homology"/>
<feature type="compositionally biased region" description="Polar residues" evidence="8">
    <location>
        <begin position="375"/>
        <end position="390"/>
    </location>
</feature>
<keyword evidence="3" id="KW-0809">Transit peptide</keyword>
<keyword evidence="10" id="KW-1185">Reference proteome</keyword>
<organism evidence="10">
    <name type="scientific">Leptosphaeria maculans (strain JN3 / isolate v23.1.3 / race Av1-4-5-6-7-8)</name>
    <name type="common">Blackleg fungus</name>
    <name type="synonym">Phoma lingam</name>
    <dbReference type="NCBI Taxonomy" id="985895"/>
    <lineage>
        <taxon>Eukaryota</taxon>
        <taxon>Fungi</taxon>
        <taxon>Dikarya</taxon>
        <taxon>Ascomycota</taxon>
        <taxon>Pezizomycotina</taxon>
        <taxon>Dothideomycetes</taxon>
        <taxon>Pleosporomycetidae</taxon>
        <taxon>Pleosporales</taxon>
        <taxon>Pleosporineae</taxon>
        <taxon>Leptosphaeriaceae</taxon>
        <taxon>Plenodomus</taxon>
        <taxon>Plenodomus lingam/Leptosphaeria maculans species complex</taxon>
    </lineage>
</organism>
<feature type="region of interest" description="Disordered" evidence="8">
    <location>
        <begin position="352"/>
        <end position="390"/>
    </location>
</feature>
<protein>
    <recommendedName>
        <fullName evidence="7">Small ribosomal subunit protein mS29</fullName>
    </recommendedName>
</protein>
<sequence>MPPPTCLQSFARLSLDASTTHAPRLVRPQVAFFSTSAVRHAVVMKKKQQSAAPKKGVKTLRVGKKKTAADTGKRPAQGERKALRKRIVLSNNNALEVTSLKDLNKENVLSEENEGRVMGLPAEQAVDKLRTVDAFRPSQGWSLFRRPAVLIRKEAIQIARLFKEVEASSTDARKKTIRRILSGERMSGKSTLLLQSLAMGFLRDWFVISLPEAQDIVNAHTAYAPLEKSEPMQYTQDDYTSALLQKMLDSNSKFLESTKLSTQPNLPLPLAANASLKDLVIIGVNAPEASWPVFVALWNELSQTGRPPVLLTLDGLSHIMRNSEYMSAEVKPIHAHDLTLIRHFVDHLSGAKPLPNGGIPSTSASKSRKLDSRRPTTSHNGTLTRKLTRA</sequence>
<dbReference type="STRING" id="985895.E5A0L9"/>
<evidence type="ECO:0000256" key="1">
    <source>
        <dbReference type="ARBA" id="ARBA00004173"/>
    </source>
</evidence>
<evidence type="ECO:0000256" key="2">
    <source>
        <dbReference type="ARBA" id="ARBA00009863"/>
    </source>
</evidence>
<dbReference type="EMBL" id="FP929130">
    <property type="protein sequence ID" value="CBX97079.1"/>
    <property type="molecule type" value="Genomic_DNA"/>
</dbReference>
<feature type="compositionally biased region" description="Basic and acidic residues" evidence="8">
    <location>
        <begin position="67"/>
        <end position="78"/>
    </location>
</feature>
<dbReference type="FunCoup" id="E5A0L9">
    <property type="interactions" value="74"/>
</dbReference>
<dbReference type="PANTHER" id="PTHR12810">
    <property type="entry name" value="MITOCHONDRIAL 28S RIBOSOMAL PROTEIN S29"/>
    <property type="match status" value="1"/>
</dbReference>
<dbReference type="GO" id="GO:0005763">
    <property type="term" value="C:mitochondrial small ribosomal subunit"/>
    <property type="evidence" value="ECO:0007669"/>
    <property type="project" value="TreeGrafter"/>
</dbReference>